<dbReference type="InterPro" id="IPR036236">
    <property type="entry name" value="Znf_C2H2_sf"/>
</dbReference>
<feature type="non-terminal residue" evidence="14">
    <location>
        <position position="134"/>
    </location>
</feature>
<dbReference type="GO" id="GO:0000981">
    <property type="term" value="F:DNA-binding transcription factor activity, RNA polymerase II-specific"/>
    <property type="evidence" value="ECO:0007669"/>
    <property type="project" value="TreeGrafter"/>
</dbReference>
<proteinExistence type="inferred from homology"/>
<dbReference type="FunFam" id="3.30.160.60:FF:001156">
    <property type="entry name" value="Zinc finger protein 407"/>
    <property type="match status" value="1"/>
</dbReference>
<evidence type="ECO:0000256" key="12">
    <source>
        <dbReference type="PROSITE-ProRule" id="PRU00042"/>
    </source>
</evidence>
<evidence type="ECO:0000256" key="6">
    <source>
        <dbReference type="ARBA" id="ARBA00022833"/>
    </source>
</evidence>
<keyword evidence="3" id="KW-0479">Metal-binding</keyword>
<comment type="subcellular location">
    <subcellularLocation>
        <location evidence="1">Nucleus</location>
    </subcellularLocation>
</comment>
<keyword evidence="10" id="KW-0539">Nucleus</keyword>
<dbReference type="InterPro" id="IPR013087">
    <property type="entry name" value="Znf_C2H2_type"/>
</dbReference>
<keyword evidence="6" id="KW-0862">Zinc</keyword>
<dbReference type="PANTHER" id="PTHR24388">
    <property type="entry name" value="ZINC FINGER PROTEIN"/>
    <property type="match status" value="1"/>
</dbReference>
<dbReference type="InterPro" id="IPR050527">
    <property type="entry name" value="Snail/Krueppel_Znf"/>
</dbReference>
<keyword evidence="9" id="KW-0804">Transcription</keyword>
<evidence type="ECO:0000256" key="5">
    <source>
        <dbReference type="ARBA" id="ARBA00022771"/>
    </source>
</evidence>
<evidence type="ECO:0000256" key="2">
    <source>
        <dbReference type="ARBA" id="ARBA00006991"/>
    </source>
</evidence>
<gene>
    <name evidence="14" type="ORF">Ocin01_19696</name>
</gene>
<comment type="similarity">
    <text evidence="2">Belongs to the krueppel C2H2-type zinc-finger protein family.</text>
</comment>
<dbReference type="SMART" id="SM00355">
    <property type="entry name" value="ZnF_C2H2"/>
    <property type="match status" value="2"/>
</dbReference>
<comment type="similarity">
    <text evidence="11">Belongs to the snail C2H2-type zinc-finger protein family.</text>
</comment>
<dbReference type="EMBL" id="LJIJ01006532">
    <property type="protein sequence ID" value="ODM86986.1"/>
    <property type="molecule type" value="Genomic_DNA"/>
</dbReference>
<evidence type="ECO:0000256" key="11">
    <source>
        <dbReference type="ARBA" id="ARBA00037948"/>
    </source>
</evidence>
<feature type="non-terminal residue" evidence="14">
    <location>
        <position position="1"/>
    </location>
</feature>
<evidence type="ECO:0000313" key="15">
    <source>
        <dbReference type="Proteomes" id="UP000094527"/>
    </source>
</evidence>
<dbReference type="Pfam" id="PF00096">
    <property type="entry name" value="zf-C2H2"/>
    <property type="match status" value="2"/>
</dbReference>
<sequence>VHTGERPFKCQLCHKSFKLAWNVKVHVRSVHENTKSFKCPFCGCGTNRSEYLDNHIRKHIREKPFECHFVKESSRPQIPDTITCVNLLILKTEMEEYDVQIDLNNVQPTGSTMAMKKKSSRNWKKRSVLIRQLR</sequence>
<name>A0A1D2M1Z5_ORCCI</name>
<dbReference type="SUPFAM" id="SSF57667">
    <property type="entry name" value="beta-beta-alpha zinc fingers"/>
    <property type="match status" value="2"/>
</dbReference>
<evidence type="ECO:0000259" key="13">
    <source>
        <dbReference type="PROSITE" id="PS50157"/>
    </source>
</evidence>
<dbReference type="Proteomes" id="UP000094527">
    <property type="component" value="Unassembled WGS sequence"/>
</dbReference>
<dbReference type="OrthoDB" id="6077919at2759"/>
<keyword evidence="4" id="KW-0677">Repeat</keyword>
<keyword evidence="8" id="KW-0238">DNA-binding</keyword>
<reference evidence="14 15" key="1">
    <citation type="journal article" date="2016" name="Genome Biol. Evol.">
        <title>Gene Family Evolution Reflects Adaptation to Soil Environmental Stressors in the Genome of the Collembolan Orchesella cincta.</title>
        <authorList>
            <person name="Faddeeva-Vakhrusheva A."/>
            <person name="Derks M.F."/>
            <person name="Anvar S.Y."/>
            <person name="Agamennone V."/>
            <person name="Suring W."/>
            <person name="Smit S."/>
            <person name="van Straalen N.M."/>
            <person name="Roelofs D."/>
        </authorList>
    </citation>
    <scope>NUCLEOTIDE SEQUENCE [LARGE SCALE GENOMIC DNA]</scope>
    <source>
        <tissue evidence="14">Mixed pool</tissue>
    </source>
</reference>
<dbReference type="AlphaFoldDB" id="A0A1D2M1Z5"/>
<evidence type="ECO:0000256" key="9">
    <source>
        <dbReference type="ARBA" id="ARBA00023163"/>
    </source>
</evidence>
<dbReference type="PANTHER" id="PTHR24388:SF54">
    <property type="entry name" value="PROTEIN ESCARGOT"/>
    <property type="match status" value="1"/>
</dbReference>
<dbReference type="PROSITE" id="PS00028">
    <property type="entry name" value="ZINC_FINGER_C2H2_1"/>
    <property type="match status" value="1"/>
</dbReference>
<evidence type="ECO:0000256" key="4">
    <source>
        <dbReference type="ARBA" id="ARBA00022737"/>
    </source>
</evidence>
<dbReference type="Gene3D" id="3.30.160.60">
    <property type="entry name" value="Classic Zinc Finger"/>
    <property type="match status" value="2"/>
</dbReference>
<dbReference type="GO" id="GO:0005634">
    <property type="term" value="C:nucleus"/>
    <property type="evidence" value="ECO:0007669"/>
    <property type="project" value="UniProtKB-SubCell"/>
</dbReference>
<evidence type="ECO:0000313" key="14">
    <source>
        <dbReference type="EMBL" id="ODM86986.1"/>
    </source>
</evidence>
<evidence type="ECO:0000256" key="1">
    <source>
        <dbReference type="ARBA" id="ARBA00004123"/>
    </source>
</evidence>
<keyword evidence="5 12" id="KW-0863">Zinc-finger</keyword>
<evidence type="ECO:0000256" key="10">
    <source>
        <dbReference type="ARBA" id="ARBA00023242"/>
    </source>
</evidence>
<organism evidence="14 15">
    <name type="scientific">Orchesella cincta</name>
    <name type="common">Springtail</name>
    <name type="synonym">Podura cincta</name>
    <dbReference type="NCBI Taxonomy" id="48709"/>
    <lineage>
        <taxon>Eukaryota</taxon>
        <taxon>Metazoa</taxon>
        <taxon>Ecdysozoa</taxon>
        <taxon>Arthropoda</taxon>
        <taxon>Hexapoda</taxon>
        <taxon>Collembola</taxon>
        <taxon>Entomobryomorpha</taxon>
        <taxon>Entomobryoidea</taxon>
        <taxon>Orchesellidae</taxon>
        <taxon>Orchesellinae</taxon>
        <taxon>Orchesella</taxon>
    </lineage>
</organism>
<keyword evidence="7" id="KW-0805">Transcription regulation</keyword>
<evidence type="ECO:0000256" key="3">
    <source>
        <dbReference type="ARBA" id="ARBA00022723"/>
    </source>
</evidence>
<accession>A0A1D2M1Z5</accession>
<feature type="domain" description="C2H2-type" evidence="13">
    <location>
        <begin position="37"/>
        <end position="64"/>
    </location>
</feature>
<dbReference type="GO" id="GO:0008270">
    <property type="term" value="F:zinc ion binding"/>
    <property type="evidence" value="ECO:0007669"/>
    <property type="project" value="UniProtKB-KW"/>
</dbReference>
<keyword evidence="15" id="KW-1185">Reference proteome</keyword>
<dbReference type="GO" id="GO:0000978">
    <property type="term" value="F:RNA polymerase II cis-regulatory region sequence-specific DNA binding"/>
    <property type="evidence" value="ECO:0007669"/>
    <property type="project" value="TreeGrafter"/>
</dbReference>
<evidence type="ECO:0000256" key="8">
    <source>
        <dbReference type="ARBA" id="ARBA00023125"/>
    </source>
</evidence>
<dbReference type="PROSITE" id="PS50157">
    <property type="entry name" value="ZINC_FINGER_C2H2_2"/>
    <property type="match status" value="2"/>
</dbReference>
<protein>
    <submittedName>
        <fullName evidence="14">Protein glass</fullName>
    </submittedName>
</protein>
<comment type="caution">
    <text evidence="14">The sequence shown here is derived from an EMBL/GenBank/DDBJ whole genome shotgun (WGS) entry which is preliminary data.</text>
</comment>
<feature type="domain" description="C2H2-type" evidence="13">
    <location>
        <begin position="8"/>
        <end position="36"/>
    </location>
</feature>
<evidence type="ECO:0000256" key="7">
    <source>
        <dbReference type="ARBA" id="ARBA00023015"/>
    </source>
</evidence>
<dbReference type="STRING" id="48709.A0A1D2M1Z5"/>